<dbReference type="AlphaFoldDB" id="A0A2P8EUB4"/>
<reference evidence="1 2" key="1">
    <citation type="submission" date="2018-03" db="EMBL/GenBank/DDBJ databases">
        <title>Genomic Encyclopedia of Archaeal and Bacterial Type Strains, Phase II (KMG-II): from individual species to whole genera.</title>
        <authorList>
            <person name="Goeker M."/>
        </authorList>
    </citation>
    <scope>NUCLEOTIDE SEQUENCE [LARGE SCALE GENOMIC DNA]</scope>
    <source>
        <strain evidence="1 2">DSM 17586</strain>
    </source>
</reference>
<dbReference type="Proteomes" id="UP000242133">
    <property type="component" value="Unassembled WGS sequence"/>
</dbReference>
<proteinExistence type="predicted"/>
<dbReference type="EMBL" id="PYGI01000014">
    <property type="protein sequence ID" value="PSL13059.1"/>
    <property type="molecule type" value="Genomic_DNA"/>
</dbReference>
<dbReference type="RefSeq" id="WP_245912667.1">
    <property type="nucleotide sequence ID" value="NZ_PYGI01000014.1"/>
</dbReference>
<organism evidence="1 2">
    <name type="scientific">Marinobacterium halophilum</name>
    <dbReference type="NCBI Taxonomy" id="267374"/>
    <lineage>
        <taxon>Bacteria</taxon>
        <taxon>Pseudomonadati</taxon>
        <taxon>Pseudomonadota</taxon>
        <taxon>Gammaproteobacteria</taxon>
        <taxon>Oceanospirillales</taxon>
        <taxon>Oceanospirillaceae</taxon>
        <taxon>Marinobacterium</taxon>
    </lineage>
</organism>
<accession>A0A2P8EUB4</accession>
<name>A0A2P8EUB4_9GAMM</name>
<keyword evidence="2" id="KW-1185">Reference proteome</keyword>
<evidence type="ECO:0000313" key="1">
    <source>
        <dbReference type="EMBL" id="PSL13059.1"/>
    </source>
</evidence>
<protein>
    <submittedName>
        <fullName evidence="1">Uncharacterized protein</fullName>
    </submittedName>
</protein>
<gene>
    <name evidence="1" type="ORF">CLV44_11450</name>
</gene>
<comment type="caution">
    <text evidence="1">The sequence shown here is derived from an EMBL/GenBank/DDBJ whole genome shotgun (WGS) entry which is preliminary data.</text>
</comment>
<sequence length="145" mass="16012">MEFYLSSDSKIQDVTERLKACRLGDVVSCSDVALFEVVKAVLIREKLPGLTIQLLDSSDYVLRTVTSRKRVDDVQLDRFTDRQEAVLKALEKVLAHCEKEGIRLIGFSDDLVAIPAHLDNGNGLSAEAVDLDTSGVYRGAESLQD</sequence>
<evidence type="ECO:0000313" key="2">
    <source>
        <dbReference type="Proteomes" id="UP000242133"/>
    </source>
</evidence>